<evidence type="ECO:0000259" key="3">
    <source>
        <dbReference type="Pfam" id="PF00129"/>
    </source>
</evidence>
<dbReference type="Gene3D" id="3.30.500.10">
    <property type="entry name" value="MHC class I-like antigen recognition-like"/>
    <property type="match status" value="1"/>
</dbReference>
<feature type="non-terminal residue" evidence="4">
    <location>
        <position position="1"/>
    </location>
</feature>
<protein>
    <submittedName>
        <fullName evidence="4">MHC class I antigen</fullName>
    </submittedName>
</protein>
<sequence>GELRSITVGYVDDTLFVRFNRAVTSCQKEPRGMPILEVGHLNWGRETRICATNISSYHEILPFGRGLVIPREG</sequence>
<dbReference type="OrthoDB" id="9447187at2759"/>
<keyword evidence="2" id="KW-0325">Glycoprotein</keyword>
<evidence type="ECO:0000313" key="4">
    <source>
        <dbReference type="EMBL" id="AHA53620.1"/>
    </source>
</evidence>
<dbReference type="AlphaFoldDB" id="V5LKE5"/>
<dbReference type="InterPro" id="IPR011161">
    <property type="entry name" value="MHC_I-like_Ag-recog"/>
</dbReference>
<feature type="non-terminal residue" evidence="4">
    <location>
        <position position="73"/>
    </location>
</feature>
<feature type="domain" description="MHC class I-like antigen recognition-like" evidence="3">
    <location>
        <begin position="4"/>
        <end position="59"/>
    </location>
</feature>
<organism evidence="4">
    <name type="scientific">Homo sapiens</name>
    <name type="common">Human</name>
    <dbReference type="NCBI Taxonomy" id="9606"/>
    <lineage>
        <taxon>Eukaryota</taxon>
        <taxon>Metazoa</taxon>
        <taxon>Chordata</taxon>
        <taxon>Craniata</taxon>
        <taxon>Vertebrata</taxon>
        <taxon>Euteleostomi</taxon>
        <taxon>Mammalia</taxon>
        <taxon>Eutheria</taxon>
        <taxon>Euarchontoglires</taxon>
        <taxon>Primates</taxon>
        <taxon>Haplorrhini</taxon>
        <taxon>Catarrhini</taxon>
        <taxon>Hominidae</taxon>
        <taxon>Homo</taxon>
    </lineage>
</organism>
<dbReference type="InterPro" id="IPR011162">
    <property type="entry name" value="MHC_I/II-like_Ag-recog"/>
</dbReference>
<dbReference type="PeptideAtlas" id="V5LKE5"/>
<dbReference type="InterPro" id="IPR037055">
    <property type="entry name" value="MHC_I-like_Ag-recog_sf"/>
</dbReference>
<dbReference type="SUPFAM" id="SSF54452">
    <property type="entry name" value="MHC antigen-recognition domain"/>
    <property type="match status" value="1"/>
</dbReference>
<evidence type="ECO:0000256" key="1">
    <source>
        <dbReference type="ARBA" id="ARBA00022729"/>
    </source>
</evidence>
<dbReference type="Pfam" id="PF00129">
    <property type="entry name" value="MHC_I"/>
    <property type="match status" value="1"/>
</dbReference>
<name>V5LKE5_HUMAN</name>
<proteinExistence type="predicted"/>
<gene>
    <name evidence="4" type="primary">HLA-B</name>
</gene>
<accession>V5LKE5</accession>
<dbReference type="EMBL" id="KF481975">
    <property type="protein sequence ID" value="AHA53620.1"/>
    <property type="molecule type" value="Genomic_DNA"/>
</dbReference>
<evidence type="ECO:0000256" key="2">
    <source>
        <dbReference type="ARBA" id="ARBA00023180"/>
    </source>
</evidence>
<keyword evidence="1" id="KW-0732">Signal</keyword>
<dbReference type="ChiTaRS" id="HLA-B">
    <property type="organism name" value="human"/>
</dbReference>
<reference evidence="4" key="1">
    <citation type="submission" date="2013-07" db="EMBL/GenBank/DDBJ databases">
        <title>Diversity of HLA-Class-I in Nairobi-Kenyan Cohort.</title>
        <authorList>
            <person name="Abidi S.H."/>
            <person name="Shahid A."/>
            <person name="Lakhani L."/>
            <person name="Ali S.H."/>
        </authorList>
    </citation>
    <scope>NUCLEOTIDE SEQUENCE</scope>
</reference>